<evidence type="ECO:0000313" key="2">
    <source>
        <dbReference type="EMBL" id="KAG9494711.1"/>
    </source>
</evidence>
<dbReference type="RefSeq" id="XP_044673711.1">
    <property type="nucleotide sequence ID" value="XM_044831325.1"/>
</dbReference>
<protein>
    <submittedName>
        <fullName evidence="2">Uncharacterized protein</fullName>
    </submittedName>
</protein>
<keyword evidence="3" id="KW-1185">Reference proteome</keyword>
<feature type="region of interest" description="Disordered" evidence="1">
    <location>
        <begin position="259"/>
        <end position="285"/>
    </location>
</feature>
<feature type="compositionally biased region" description="Basic and acidic residues" evidence="1">
    <location>
        <begin position="466"/>
        <end position="485"/>
    </location>
</feature>
<dbReference type="EMBL" id="JAHBCI010000012">
    <property type="protein sequence ID" value="KAG9494711.1"/>
    <property type="molecule type" value="Genomic_DNA"/>
</dbReference>
<feature type="compositionally biased region" description="Basic and acidic residues" evidence="1">
    <location>
        <begin position="370"/>
        <end position="392"/>
    </location>
</feature>
<gene>
    <name evidence="2" type="ORF">J7337_013850</name>
</gene>
<evidence type="ECO:0000256" key="1">
    <source>
        <dbReference type="SAM" id="MobiDB-lite"/>
    </source>
</evidence>
<reference evidence="2" key="1">
    <citation type="journal article" date="2021" name="Mol. Plant Microbe Interact.">
        <title>Telomere to telomere genome assembly of Fusarium musae F31, causal agent of crown rot disease of banana.</title>
        <authorList>
            <person name="Degradi L."/>
            <person name="Tava V."/>
            <person name="Kunova A."/>
            <person name="Cortesi P."/>
            <person name="Saracchi M."/>
            <person name="Pasquali M."/>
        </authorList>
    </citation>
    <scope>NUCLEOTIDE SEQUENCE</scope>
    <source>
        <strain evidence="2">F31</strain>
    </source>
</reference>
<dbReference type="AlphaFoldDB" id="A0A9P8D3K7"/>
<proteinExistence type="predicted"/>
<feature type="compositionally biased region" description="Basic residues" evidence="1">
    <location>
        <begin position="486"/>
        <end position="496"/>
    </location>
</feature>
<dbReference type="Proteomes" id="UP000827133">
    <property type="component" value="Unassembled WGS sequence"/>
</dbReference>
<dbReference type="GeneID" id="68321706"/>
<comment type="caution">
    <text evidence="2">The sequence shown here is derived from an EMBL/GenBank/DDBJ whole genome shotgun (WGS) entry which is preliminary data.</text>
</comment>
<accession>A0A9P8D3K7</accession>
<name>A0A9P8D3K7_9HYPO</name>
<evidence type="ECO:0000313" key="3">
    <source>
        <dbReference type="Proteomes" id="UP000827133"/>
    </source>
</evidence>
<dbReference type="KEGG" id="fmu:J7337_013850"/>
<feature type="compositionally biased region" description="Polar residues" evidence="1">
    <location>
        <begin position="272"/>
        <end position="281"/>
    </location>
</feature>
<organism evidence="2 3">
    <name type="scientific">Fusarium musae</name>
    <dbReference type="NCBI Taxonomy" id="1042133"/>
    <lineage>
        <taxon>Eukaryota</taxon>
        <taxon>Fungi</taxon>
        <taxon>Dikarya</taxon>
        <taxon>Ascomycota</taxon>
        <taxon>Pezizomycotina</taxon>
        <taxon>Sordariomycetes</taxon>
        <taxon>Hypocreomycetidae</taxon>
        <taxon>Hypocreales</taxon>
        <taxon>Nectriaceae</taxon>
        <taxon>Fusarium</taxon>
    </lineage>
</organism>
<feature type="compositionally biased region" description="Basic residues" evidence="1">
    <location>
        <begin position="398"/>
        <end position="414"/>
    </location>
</feature>
<sequence>MTDKKSKPSKVDFIRQGREFGRFIRAHRTPANSYGFDKTDAAWIKKYCPESGEYDNEREYDKKWVTNPVSLSTTRNRWRKHMQELDNQEAFAAASSDRIPGAFPDNPIIQRPRETANAVNIVAPKPLRSRTLTQEWIQPGDEPELQGLQELDKATDHPVLGSECHQSAPLAHGLEPYDNASSVFEYQPRHATTHIPLNETYSAKATWRTLNDQQHPSNLMAQSRSLTDSMGKDTIAQGHQSSRAASAMPATSWNQASLEISQTKPPARQGSIVLSPQTDSRGASRVEAPFCTEKPRGGSILGGDAPAIYPNSTPYGPSILSAATTPSYQPPRLHITLVYIYTWPGVSTPSTSAVEIVNSLKSGPQGTGILEKRDSLSQRKKGDCNFKFEEIKPPNSKSKAKSRSKSKSRHRREKSRHEPSPELSSSDEEQRKSHPRGSRQRRDKEERKSRSRSTRYQDEEGELEELEKNFSKRERRGKKESDGGKEKKRSQSRHRR</sequence>
<feature type="region of interest" description="Disordered" evidence="1">
    <location>
        <begin position="361"/>
        <end position="496"/>
    </location>
</feature>